<dbReference type="GO" id="GO:0006909">
    <property type="term" value="P:phagocytosis"/>
    <property type="evidence" value="ECO:0007669"/>
    <property type="project" value="TreeGrafter"/>
</dbReference>
<sequence length="390" mass="43584">MSSARRARGLKSTGPGSDILIGPKERGDQDHGLQNQELAVKKVSFSNKGKMSIVSTFLREACFLDHHAEMVKRDDAATVKTTPGFSAATDAATLEKAIKTKGVDEATITDILTKRNNEERQQIKAAYQHATGKSLEEALKKACSGHYEEVVLALLKTPAQFDAQELKQATKGLGTDEDTLIEILASRNNKEIREINRCYREAYKSELAKDLAGDTSGDFQKVLLELAKGERSEDNRVNDELVDNDARALYEAGERRKGTDVKVFINILTTRSYAHLRKVFQRYTSYSKHDMNKALDLELKGDIEKCLTAIVQCAVSKPSYFAERLYLSMKGSGTRDKQLIRIMVSRSGIDMDEIKVHYKRKYGIPLRQAILDETKGDYETILVALCGFDS</sequence>
<dbReference type="FunFam" id="1.10.220.10:FF:000007">
    <property type="entry name" value="Annexin"/>
    <property type="match status" value="1"/>
</dbReference>
<dbReference type="InterPro" id="IPR002388">
    <property type="entry name" value="ANX1"/>
</dbReference>
<evidence type="ECO:0000256" key="22">
    <source>
        <dbReference type="ARBA" id="ARBA00063091"/>
    </source>
</evidence>
<dbReference type="InterPro" id="IPR018252">
    <property type="entry name" value="Annexin_repeat_CS"/>
</dbReference>
<keyword evidence="7" id="KW-1003">Cell membrane</keyword>
<dbReference type="AlphaFoldDB" id="A0AAV7VYS3"/>
<evidence type="ECO:0000256" key="18">
    <source>
        <dbReference type="ARBA" id="ARBA00023242"/>
    </source>
</evidence>
<protein>
    <recommendedName>
        <fullName evidence="23">Annexin</fullName>
    </recommendedName>
</protein>
<evidence type="ECO:0000256" key="7">
    <source>
        <dbReference type="ARBA" id="ARBA00022475"/>
    </source>
</evidence>
<evidence type="ECO:0000256" key="1">
    <source>
        <dbReference type="ARBA" id="ARBA00004123"/>
    </source>
</evidence>
<evidence type="ECO:0000256" key="17">
    <source>
        <dbReference type="ARBA" id="ARBA00023216"/>
    </source>
</evidence>
<dbReference type="GO" id="GO:0005929">
    <property type="term" value="C:cilium"/>
    <property type="evidence" value="ECO:0007669"/>
    <property type="project" value="UniProtKB-SubCell"/>
</dbReference>
<dbReference type="GO" id="GO:0005509">
    <property type="term" value="F:calcium ion binding"/>
    <property type="evidence" value="ECO:0007669"/>
    <property type="project" value="InterPro"/>
</dbReference>
<dbReference type="GO" id="GO:0001786">
    <property type="term" value="F:phosphatidylserine binding"/>
    <property type="evidence" value="ECO:0007669"/>
    <property type="project" value="TreeGrafter"/>
</dbReference>
<keyword evidence="9" id="KW-0964">Secreted</keyword>
<dbReference type="Pfam" id="PF00191">
    <property type="entry name" value="Annexin"/>
    <property type="match status" value="4"/>
</dbReference>
<keyword evidence="8" id="KW-0963">Cytoplasm</keyword>
<dbReference type="GO" id="GO:0016323">
    <property type="term" value="C:basolateral plasma membrane"/>
    <property type="evidence" value="ECO:0007669"/>
    <property type="project" value="UniProtKB-SubCell"/>
</dbReference>
<comment type="subunit">
    <text evidence="22">Tetramer of 2 light chains (p10 proteins) and 2 heavy chains (p36 proteins).</text>
</comment>
<keyword evidence="15" id="KW-0969">Cilium</keyword>
<dbReference type="GO" id="GO:0019834">
    <property type="term" value="F:phospholipase A2 inhibitor activity"/>
    <property type="evidence" value="ECO:0007669"/>
    <property type="project" value="UniProtKB-KW"/>
</dbReference>
<name>A0AAV7VYS3_PLEWA</name>
<dbReference type="PANTHER" id="PTHR10502">
    <property type="entry name" value="ANNEXIN"/>
    <property type="match status" value="1"/>
</dbReference>
<evidence type="ECO:0000256" key="6">
    <source>
        <dbReference type="ARBA" id="ARBA00007831"/>
    </source>
</evidence>
<dbReference type="PROSITE" id="PS00223">
    <property type="entry name" value="ANNEXIN_1"/>
    <property type="match status" value="3"/>
</dbReference>
<evidence type="ECO:0000256" key="20">
    <source>
        <dbReference type="ARBA" id="ARBA00023302"/>
    </source>
</evidence>
<organism evidence="25 26">
    <name type="scientific">Pleurodeles waltl</name>
    <name type="common">Iberian ribbed newt</name>
    <dbReference type="NCBI Taxonomy" id="8319"/>
    <lineage>
        <taxon>Eukaryota</taxon>
        <taxon>Metazoa</taxon>
        <taxon>Chordata</taxon>
        <taxon>Craniata</taxon>
        <taxon>Vertebrata</taxon>
        <taxon>Euteleostomi</taxon>
        <taxon>Amphibia</taxon>
        <taxon>Batrachia</taxon>
        <taxon>Caudata</taxon>
        <taxon>Salamandroidea</taxon>
        <taxon>Salamandridae</taxon>
        <taxon>Pleurodelinae</taxon>
        <taxon>Pleurodeles</taxon>
    </lineage>
</organism>
<dbReference type="InterPro" id="IPR018502">
    <property type="entry name" value="Annexin_repeat"/>
</dbReference>
<keyword evidence="10" id="KW-0272">Extracellular matrix</keyword>
<dbReference type="SUPFAM" id="SSF47874">
    <property type="entry name" value="Annexin"/>
    <property type="match status" value="1"/>
</dbReference>
<evidence type="ECO:0000256" key="11">
    <source>
        <dbReference type="ARBA" id="ARBA00022737"/>
    </source>
</evidence>
<evidence type="ECO:0000256" key="24">
    <source>
        <dbReference type="SAM" id="MobiDB-lite"/>
    </source>
</evidence>
<proteinExistence type="inferred from homology"/>
<dbReference type="GO" id="GO:0005544">
    <property type="term" value="F:calcium-dependent phospholipid binding"/>
    <property type="evidence" value="ECO:0007669"/>
    <property type="project" value="UniProtKB-KW"/>
</dbReference>
<dbReference type="GO" id="GO:0005634">
    <property type="term" value="C:nucleus"/>
    <property type="evidence" value="ECO:0007669"/>
    <property type="project" value="UniProtKB-SubCell"/>
</dbReference>
<evidence type="ECO:0000256" key="9">
    <source>
        <dbReference type="ARBA" id="ARBA00022525"/>
    </source>
</evidence>
<reference evidence="25" key="1">
    <citation type="journal article" date="2022" name="bioRxiv">
        <title>Sequencing and chromosome-scale assembly of the giantPleurodeles waltlgenome.</title>
        <authorList>
            <person name="Brown T."/>
            <person name="Elewa A."/>
            <person name="Iarovenko S."/>
            <person name="Subramanian E."/>
            <person name="Araus A.J."/>
            <person name="Petzold A."/>
            <person name="Susuki M."/>
            <person name="Suzuki K.-i.T."/>
            <person name="Hayashi T."/>
            <person name="Toyoda A."/>
            <person name="Oliveira C."/>
            <person name="Osipova E."/>
            <person name="Leigh N.D."/>
            <person name="Simon A."/>
            <person name="Yun M.H."/>
        </authorList>
    </citation>
    <scope>NUCLEOTIDE SEQUENCE</scope>
    <source>
        <strain evidence="25">20211129_DDA</strain>
        <tissue evidence="25">Liver</tissue>
    </source>
</reference>
<evidence type="ECO:0000256" key="19">
    <source>
        <dbReference type="ARBA" id="ARBA00023273"/>
    </source>
</evidence>
<dbReference type="GO" id="GO:0005737">
    <property type="term" value="C:cytoplasm"/>
    <property type="evidence" value="ECO:0007669"/>
    <property type="project" value="UniProtKB-SubCell"/>
</dbReference>
<evidence type="ECO:0000256" key="5">
    <source>
        <dbReference type="ARBA" id="ARBA00004496"/>
    </source>
</evidence>
<keyword evidence="26" id="KW-1185">Reference proteome</keyword>
<dbReference type="GO" id="GO:0005604">
    <property type="term" value="C:basement membrane"/>
    <property type="evidence" value="ECO:0007669"/>
    <property type="project" value="UniProtKB-SubCell"/>
</dbReference>
<keyword evidence="20 23" id="KW-0111">Calcium/phospholipid-binding</keyword>
<dbReference type="SMART" id="SM00335">
    <property type="entry name" value="ANX"/>
    <property type="match status" value="4"/>
</dbReference>
<evidence type="ECO:0000256" key="2">
    <source>
        <dbReference type="ARBA" id="ARBA00004138"/>
    </source>
</evidence>
<dbReference type="PANTHER" id="PTHR10502:SF17">
    <property type="entry name" value="ANNEXIN A1"/>
    <property type="match status" value="1"/>
</dbReference>
<comment type="domain">
    <text evidence="23">The full-length protein can bind eight Ca(2+) ions via the annexin repeats. Calcium binding causes a major conformation change that modifies dimer contacts and leads to surface exposure of the N-terminal phosphorylation sites; in the absence of Ca(2+), these sites are buried in the interior of the protein core. The N-terminal region becomes disordered in response to calcium-binding.</text>
</comment>
<dbReference type="EMBL" id="JANPWB010000002">
    <property type="protein sequence ID" value="KAJ1206840.1"/>
    <property type="molecule type" value="Genomic_DNA"/>
</dbReference>
<dbReference type="GO" id="GO:0071385">
    <property type="term" value="P:cellular response to glucocorticoid stimulus"/>
    <property type="evidence" value="ECO:0007669"/>
    <property type="project" value="TreeGrafter"/>
</dbReference>
<dbReference type="GO" id="GO:0012506">
    <property type="term" value="C:vesicle membrane"/>
    <property type="evidence" value="ECO:0007669"/>
    <property type="project" value="TreeGrafter"/>
</dbReference>
<evidence type="ECO:0000256" key="10">
    <source>
        <dbReference type="ARBA" id="ARBA00022530"/>
    </source>
</evidence>
<evidence type="ECO:0000256" key="3">
    <source>
        <dbReference type="ARBA" id="ARBA00004187"/>
    </source>
</evidence>
<dbReference type="InterPro" id="IPR037104">
    <property type="entry name" value="Annexin_sf"/>
</dbReference>
<dbReference type="Proteomes" id="UP001066276">
    <property type="component" value="Chromosome 1_2"/>
</dbReference>
<dbReference type="PROSITE" id="PS51897">
    <property type="entry name" value="ANNEXIN_2"/>
    <property type="match status" value="4"/>
</dbReference>
<keyword evidence="18" id="KW-0539">Nucleus</keyword>
<dbReference type="FunFam" id="1.10.220.10:FF:000002">
    <property type="entry name" value="Annexin"/>
    <property type="match status" value="1"/>
</dbReference>
<keyword evidence="16" id="KW-0472">Membrane</keyword>
<keyword evidence="19" id="KW-0966">Cell projection</keyword>
<comment type="caution">
    <text evidence="25">The sequence shown here is derived from an EMBL/GenBank/DDBJ whole genome shotgun (WGS) entry which is preliminary data.</text>
</comment>
<evidence type="ECO:0000256" key="14">
    <source>
        <dbReference type="ARBA" id="ARBA00023005"/>
    </source>
</evidence>
<accession>A0AAV7VYS3</accession>
<dbReference type="FunFam" id="1.10.220.10:FF:000003">
    <property type="entry name" value="Annexin"/>
    <property type="match status" value="1"/>
</dbReference>
<gene>
    <name evidence="25" type="ORF">NDU88_002235</name>
</gene>
<keyword evidence="12 23" id="KW-0106">Calcium</keyword>
<dbReference type="Gene3D" id="1.10.220.10">
    <property type="entry name" value="Annexin"/>
    <property type="match status" value="4"/>
</dbReference>
<dbReference type="InterPro" id="IPR001464">
    <property type="entry name" value="Annexin"/>
</dbReference>
<dbReference type="FunFam" id="1.10.220.10:FF:000001">
    <property type="entry name" value="Annexin"/>
    <property type="match status" value="1"/>
</dbReference>
<evidence type="ECO:0000256" key="13">
    <source>
        <dbReference type="ARBA" id="ARBA00022869"/>
    </source>
</evidence>
<evidence type="ECO:0000256" key="4">
    <source>
        <dbReference type="ARBA" id="ARBA00004302"/>
    </source>
</evidence>
<keyword evidence="13" id="KW-0084">Basement membrane</keyword>
<evidence type="ECO:0000313" key="26">
    <source>
        <dbReference type="Proteomes" id="UP001066276"/>
    </source>
</evidence>
<evidence type="ECO:0000256" key="21">
    <source>
        <dbReference type="ARBA" id="ARBA00056131"/>
    </source>
</evidence>
<keyword evidence="11 23" id="KW-0677">Repeat</keyword>
<evidence type="ECO:0000256" key="15">
    <source>
        <dbReference type="ARBA" id="ARBA00023069"/>
    </source>
</evidence>
<keyword evidence="14" id="KW-0593">Phospholipase A2 inhibitor</keyword>
<evidence type="ECO:0000256" key="12">
    <source>
        <dbReference type="ARBA" id="ARBA00022837"/>
    </source>
</evidence>
<comment type="function">
    <text evidence="21">Calcium-regulated membrane-binding protein whose affinity for calcium is greatly enhanced by anionic phospholipids. It binds two calcium ions with high affinity.</text>
</comment>
<dbReference type="PRINTS" id="PR00197">
    <property type="entry name" value="ANNEXINI"/>
</dbReference>
<evidence type="ECO:0000256" key="8">
    <source>
        <dbReference type="ARBA" id="ARBA00022490"/>
    </source>
</evidence>
<comment type="subcellular location">
    <subcellularLocation>
        <location evidence="3">Basolateral cell membrane</location>
    </subcellularLocation>
    <subcellularLocation>
        <location evidence="2">Cell projection</location>
        <location evidence="2">Cilium</location>
    </subcellularLocation>
    <subcellularLocation>
        <location evidence="5">Cytoplasm</location>
    </subcellularLocation>
    <subcellularLocation>
        <location evidence="1">Nucleus</location>
    </subcellularLocation>
    <subcellularLocation>
        <location evidence="4">Secreted</location>
        <location evidence="4">Extracellular space</location>
        <location evidence="4">Extracellular matrix</location>
        <location evidence="4">Basement membrane</location>
    </subcellularLocation>
</comment>
<evidence type="ECO:0000256" key="23">
    <source>
        <dbReference type="RuleBase" id="RU003540"/>
    </source>
</evidence>
<evidence type="ECO:0000256" key="16">
    <source>
        <dbReference type="ARBA" id="ARBA00023136"/>
    </source>
</evidence>
<dbReference type="GO" id="GO:0007165">
    <property type="term" value="P:signal transduction"/>
    <property type="evidence" value="ECO:0007669"/>
    <property type="project" value="TreeGrafter"/>
</dbReference>
<keyword evidence="17 23" id="KW-0041">Annexin</keyword>
<feature type="region of interest" description="Disordered" evidence="24">
    <location>
        <begin position="1"/>
        <end position="31"/>
    </location>
</feature>
<comment type="similarity">
    <text evidence="6 23">Belongs to the annexin family.</text>
</comment>
<evidence type="ECO:0000313" key="25">
    <source>
        <dbReference type="EMBL" id="KAJ1206840.1"/>
    </source>
</evidence>
<dbReference type="PRINTS" id="PR00196">
    <property type="entry name" value="ANNEXIN"/>
</dbReference>